<feature type="non-terminal residue" evidence="2">
    <location>
        <position position="54"/>
    </location>
</feature>
<dbReference type="Pfam" id="PF14214">
    <property type="entry name" value="Helitron_like_N"/>
    <property type="match status" value="1"/>
</dbReference>
<dbReference type="EMBL" id="MU807817">
    <property type="protein sequence ID" value="KAJ3831093.1"/>
    <property type="molecule type" value="Genomic_DNA"/>
</dbReference>
<organism evidence="2 3">
    <name type="scientific">Lentinula raphanica</name>
    <dbReference type="NCBI Taxonomy" id="153919"/>
    <lineage>
        <taxon>Eukaryota</taxon>
        <taxon>Fungi</taxon>
        <taxon>Dikarya</taxon>
        <taxon>Basidiomycota</taxon>
        <taxon>Agaricomycotina</taxon>
        <taxon>Agaricomycetes</taxon>
        <taxon>Agaricomycetidae</taxon>
        <taxon>Agaricales</taxon>
        <taxon>Marasmiineae</taxon>
        <taxon>Omphalotaceae</taxon>
        <taxon>Lentinula</taxon>
    </lineage>
</organism>
<proteinExistence type="predicted"/>
<gene>
    <name evidence="2" type="ORF">F5878DRAFT_504134</name>
</gene>
<sequence>YVYTIEFQKRGLPHMHLLIFLRREFKIRNPRDVDSIIRAYWPDPDNEPELFSVI</sequence>
<feature type="domain" description="Helitron helicase-like" evidence="1">
    <location>
        <begin position="1"/>
        <end position="19"/>
    </location>
</feature>
<accession>A0AA38NUX9</accession>
<evidence type="ECO:0000259" key="1">
    <source>
        <dbReference type="Pfam" id="PF14214"/>
    </source>
</evidence>
<evidence type="ECO:0000313" key="3">
    <source>
        <dbReference type="Proteomes" id="UP001163846"/>
    </source>
</evidence>
<dbReference type="AlphaFoldDB" id="A0AA38NUX9"/>
<feature type="non-terminal residue" evidence="2">
    <location>
        <position position="1"/>
    </location>
</feature>
<name>A0AA38NUX9_9AGAR</name>
<dbReference type="Proteomes" id="UP001163846">
    <property type="component" value="Unassembled WGS sequence"/>
</dbReference>
<dbReference type="InterPro" id="IPR025476">
    <property type="entry name" value="Helitron_helicase-like"/>
</dbReference>
<comment type="caution">
    <text evidence="2">The sequence shown here is derived from an EMBL/GenBank/DDBJ whole genome shotgun (WGS) entry which is preliminary data.</text>
</comment>
<evidence type="ECO:0000313" key="2">
    <source>
        <dbReference type="EMBL" id="KAJ3831093.1"/>
    </source>
</evidence>
<protein>
    <recommendedName>
        <fullName evidence="1">Helitron helicase-like domain-containing protein</fullName>
    </recommendedName>
</protein>
<keyword evidence="3" id="KW-1185">Reference proteome</keyword>
<reference evidence="2" key="1">
    <citation type="submission" date="2022-08" db="EMBL/GenBank/DDBJ databases">
        <authorList>
            <consortium name="DOE Joint Genome Institute"/>
            <person name="Min B."/>
            <person name="Riley R."/>
            <person name="Sierra-Patev S."/>
            <person name="Naranjo-Ortiz M."/>
            <person name="Looney B."/>
            <person name="Konkel Z."/>
            <person name="Slot J.C."/>
            <person name="Sakamoto Y."/>
            <person name="Steenwyk J.L."/>
            <person name="Rokas A."/>
            <person name="Carro J."/>
            <person name="Camarero S."/>
            <person name="Ferreira P."/>
            <person name="Molpeceres G."/>
            <person name="Ruiz-Duenas F.J."/>
            <person name="Serrano A."/>
            <person name="Henrissat B."/>
            <person name="Drula E."/>
            <person name="Hughes K.W."/>
            <person name="Mata J.L."/>
            <person name="Ishikawa N.K."/>
            <person name="Vargas-Isla R."/>
            <person name="Ushijima S."/>
            <person name="Smith C.A."/>
            <person name="Ahrendt S."/>
            <person name="Andreopoulos W."/>
            <person name="He G."/>
            <person name="Labutti K."/>
            <person name="Lipzen A."/>
            <person name="Ng V."/>
            <person name="Sandor L."/>
            <person name="Barry K."/>
            <person name="Martinez A.T."/>
            <person name="Xiao Y."/>
            <person name="Gibbons J.G."/>
            <person name="Terashima K."/>
            <person name="Hibbett D.S."/>
            <person name="Grigoriev I.V."/>
        </authorList>
    </citation>
    <scope>NUCLEOTIDE SEQUENCE</scope>
    <source>
        <strain evidence="2">TFB9207</strain>
    </source>
</reference>